<dbReference type="InterPro" id="IPR011333">
    <property type="entry name" value="SKP1/BTB/POZ_sf"/>
</dbReference>
<dbReference type="Pfam" id="PF00651">
    <property type="entry name" value="BTB"/>
    <property type="match status" value="1"/>
</dbReference>
<dbReference type="CDD" id="cd18186">
    <property type="entry name" value="BTB_POZ_ZBTB_KLHL-like"/>
    <property type="match status" value="1"/>
</dbReference>
<dbReference type="SUPFAM" id="SSF54695">
    <property type="entry name" value="POZ domain"/>
    <property type="match status" value="1"/>
</dbReference>
<feature type="compositionally biased region" description="Polar residues" evidence="1">
    <location>
        <begin position="561"/>
        <end position="572"/>
    </location>
</feature>
<evidence type="ECO:0000259" key="2">
    <source>
        <dbReference type="SMART" id="SM00225"/>
    </source>
</evidence>
<evidence type="ECO:0000313" key="3">
    <source>
        <dbReference type="EMBL" id="CAI5452906.1"/>
    </source>
</evidence>
<feature type="compositionally biased region" description="Polar residues" evidence="1">
    <location>
        <begin position="523"/>
        <end position="537"/>
    </location>
</feature>
<proteinExistence type="predicted"/>
<organism evidence="3 4">
    <name type="scientific">Caenorhabditis angaria</name>
    <dbReference type="NCBI Taxonomy" id="860376"/>
    <lineage>
        <taxon>Eukaryota</taxon>
        <taxon>Metazoa</taxon>
        <taxon>Ecdysozoa</taxon>
        <taxon>Nematoda</taxon>
        <taxon>Chromadorea</taxon>
        <taxon>Rhabditida</taxon>
        <taxon>Rhabditina</taxon>
        <taxon>Rhabditomorpha</taxon>
        <taxon>Rhabditoidea</taxon>
        <taxon>Rhabditidae</taxon>
        <taxon>Peloderinae</taxon>
        <taxon>Caenorhabditis</taxon>
    </lineage>
</organism>
<feature type="domain" description="BTB" evidence="2">
    <location>
        <begin position="25"/>
        <end position="121"/>
    </location>
</feature>
<gene>
    <name evidence="3" type="ORF">CAMP_LOCUS15543</name>
</gene>
<feature type="region of interest" description="Disordered" evidence="1">
    <location>
        <begin position="392"/>
        <end position="421"/>
    </location>
</feature>
<comment type="caution">
    <text evidence="3">The sequence shown here is derived from an EMBL/GenBank/DDBJ whole genome shotgun (WGS) entry which is preliminary data.</text>
</comment>
<dbReference type="InterPro" id="IPR000210">
    <property type="entry name" value="BTB/POZ_dom"/>
</dbReference>
<dbReference type="Gene3D" id="3.30.710.10">
    <property type="entry name" value="Potassium Channel Kv1.1, Chain A"/>
    <property type="match status" value="1"/>
</dbReference>
<dbReference type="SMART" id="SM00225">
    <property type="entry name" value="BTB"/>
    <property type="match status" value="1"/>
</dbReference>
<evidence type="ECO:0000256" key="1">
    <source>
        <dbReference type="SAM" id="MobiDB-lite"/>
    </source>
</evidence>
<keyword evidence="4" id="KW-1185">Reference proteome</keyword>
<dbReference type="EMBL" id="CANHGI010000005">
    <property type="protein sequence ID" value="CAI5452906.1"/>
    <property type="molecule type" value="Genomic_DNA"/>
</dbReference>
<feature type="region of interest" description="Disordered" evidence="1">
    <location>
        <begin position="518"/>
        <end position="588"/>
    </location>
</feature>
<name>A0A9P1N9A5_9PELO</name>
<accession>A0A9P1N9A5</accession>
<feature type="region of interest" description="Disordered" evidence="1">
    <location>
        <begin position="304"/>
        <end position="354"/>
    </location>
</feature>
<dbReference type="OrthoDB" id="19132at2759"/>
<dbReference type="PANTHER" id="PTHR22670">
    <property type="entry name" value="BTB DOMAIN-CONTAINING PROTEIN-RELATED-RELATED"/>
    <property type="match status" value="1"/>
</dbReference>
<sequence length="588" mass="67018">MSFELNFSCTAQPFHADATSSRSQKDLKIILFGGQTEVVDSEVMATHSGTISGILSCSRRPYKPIDMSHFDEKAVHLVIDWMYSGEINFSMDQMRNVLSVASNWRVSGLQRQLEEHLEALALHGQAVLALNTATADSFTVSNDSIKSLALSLQQIIGDLYTNDIADLSYNSIIALMSSKINAREKVPLINLAISWMKYHKTEIEAKKTICESVTFIDRDGETIHDVQQGLIYHTGKNDYNRRLVIDTFGRLSFRDRTRVNSSSVNKFTNSKWSLARPPQPQPPARQNPTWQARENRRGLAMVSTSDQNVNEEKQQQQKQQNSDYSTFESTRSSASTSSLRNPRNPRRSLFRTQSQLEDLRQIPDTFENPYFHQFHNRPIEASSSIRDQIANMPNPFQNSNKKNKPAVRSQDSISDVSNSNPNPYIIVDPIVAPTRQASDPERMSLASARKILRQHNLDHENLNTIADPFGQQQQHQIRRQNSDQENINAIANPFDRKQSLSNSKHKVLTKSQTEFLKDAEDPFQNTKPQRQFSLTDSSQKKKVLMGRRQNFDQSEIEHLQSIPNPFQSPSTNKSEKKTHATRSQRLYP</sequence>
<evidence type="ECO:0000313" key="4">
    <source>
        <dbReference type="Proteomes" id="UP001152747"/>
    </source>
</evidence>
<dbReference type="Proteomes" id="UP001152747">
    <property type="component" value="Unassembled WGS sequence"/>
</dbReference>
<reference evidence="3" key="1">
    <citation type="submission" date="2022-11" db="EMBL/GenBank/DDBJ databases">
        <authorList>
            <person name="Kikuchi T."/>
        </authorList>
    </citation>
    <scope>NUCLEOTIDE SEQUENCE</scope>
    <source>
        <strain evidence="3">PS1010</strain>
    </source>
</reference>
<feature type="region of interest" description="Disordered" evidence="1">
    <location>
        <begin position="264"/>
        <end position="291"/>
    </location>
</feature>
<dbReference type="AlphaFoldDB" id="A0A9P1N9A5"/>
<protein>
    <recommendedName>
        <fullName evidence="2">BTB domain-containing protein</fullName>
    </recommendedName>
</protein>
<feature type="compositionally biased region" description="Low complexity" evidence="1">
    <location>
        <begin position="316"/>
        <end position="342"/>
    </location>
</feature>
<dbReference type="PANTHER" id="PTHR22670:SF8">
    <property type="entry name" value="BTB DOMAIN-CONTAINING PROTEIN-RELATED"/>
    <property type="match status" value="1"/>
</dbReference>
<feature type="compositionally biased region" description="Polar residues" evidence="1">
    <location>
        <begin position="409"/>
        <end position="421"/>
    </location>
</feature>